<dbReference type="InterPro" id="IPR017439">
    <property type="entry name" value="Amidohydrolase"/>
</dbReference>
<dbReference type="Pfam" id="PF01546">
    <property type="entry name" value="Peptidase_M20"/>
    <property type="match status" value="1"/>
</dbReference>
<dbReference type="Pfam" id="PF07687">
    <property type="entry name" value="M20_dimer"/>
    <property type="match status" value="1"/>
</dbReference>
<reference evidence="3 4" key="1">
    <citation type="submission" date="2018-01" db="EMBL/GenBank/DDBJ databases">
        <title>Genome Sequencing and Assembly of Anaerobacter polyendosporus strain CT4.</title>
        <authorList>
            <person name="Tachaapaikoon C."/>
            <person name="Sutheeworapong S."/>
            <person name="Jenjaroenpun P."/>
            <person name="Wongsurawat T."/>
            <person name="Nookeaw I."/>
            <person name="Cheawchanlertfa P."/>
            <person name="Kosugi A."/>
            <person name="Cheevadhanarak S."/>
            <person name="Ratanakhanokchai K."/>
        </authorList>
    </citation>
    <scope>NUCLEOTIDE SEQUENCE [LARGE SCALE GENOMIC DNA]</scope>
    <source>
        <strain evidence="3 4">CT4</strain>
    </source>
</reference>
<name>A0A410DPD2_9CLOT</name>
<dbReference type="OrthoDB" id="9781032at2"/>
<dbReference type="InterPro" id="IPR002933">
    <property type="entry name" value="Peptidase_M20"/>
</dbReference>
<gene>
    <name evidence="3" type="ORF">C1I91_04210</name>
</gene>
<dbReference type="SUPFAM" id="SSF55031">
    <property type="entry name" value="Bacterial exopeptidase dimerisation domain"/>
    <property type="match status" value="1"/>
</dbReference>
<dbReference type="PANTHER" id="PTHR30575:SF0">
    <property type="entry name" value="XAA-ARG DIPEPTIDASE"/>
    <property type="match status" value="1"/>
</dbReference>
<dbReference type="CDD" id="cd05672">
    <property type="entry name" value="M20_ACY1L2-like"/>
    <property type="match status" value="1"/>
</dbReference>
<dbReference type="FunFam" id="3.30.70.360:FF:000004">
    <property type="entry name" value="Peptidase M20 domain-containing protein 2"/>
    <property type="match status" value="1"/>
</dbReference>
<dbReference type="Gene3D" id="3.40.630.10">
    <property type="entry name" value="Zn peptidases"/>
    <property type="match status" value="1"/>
</dbReference>
<dbReference type="SUPFAM" id="SSF53187">
    <property type="entry name" value="Zn-dependent exopeptidases"/>
    <property type="match status" value="1"/>
</dbReference>
<sequence>MSNTLNYLELKVIEEIDKSKDRYIEISHSIHSKPELGNKEFFASALLSDTLAKEGFEVENGVAGHETAFIARKKGTKSGPTIAFLAEYDALPGLGHACGHNIIGTLSTASAIALSKVLDEIGGEIRVLGTPAEEGGENGSAKGSFVKHNLLEDVDASLIIHPGNNNFATGPSLAVDPLDFEFIGKPAHAAASPHEGINALDAVIALFNGINALRQHVTPDVRIHGIITHGGDAPNIIPEYAKARFFIRAETRKTCDEISEKIKNIAQGAALSTGAKVNIIAFQNKVDNILLNKTFDNLFIEKSSLLGLEISPEQPKGFGSTDVGNISQVVPTIHPHVKIGPESLVGHTTDFRVAAASKAGDDALIIGSKALAITALALFTDKDSLKAIKEDFQRNKEV</sequence>
<evidence type="ECO:0000256" key="1">
    <source>
        <dbReference type="PIRNR" id="PIRNR037226"/>
    </source>
</evidence>
<dbReference type="InterPro" id="IPR052030">
    <property type="entry name" value="Peptidase_M20/M20A_hydrolases"/>
</dbReference>
<dbReference type="EMBL" id="CP025746">
    <property type="protein sequence ID" value="QAA30932.1"/>
    <property type="molecule type" value="Genomic_DNA"/>
</dbReference>
<evidence type="ECO:0000313" key="3">
    <source>
        <dbReference type="EMBL" id="QAA30932.1"/>
    </source>
</evidence>
<dbReference type="PIRSF" id="PIRSF037226">
    <property type="entry name" value="Amidohydrolase_ACY1L2_prd"/>
    <property type="match status" value="1"/>
</dbReference>
<dbReference type="GO" id="GO:0016805">
    <property type="term" value="F:dipeptidase activity"/>
    <property type="evidence" value="ECO:0007669"/>
    <property type="project" value="InterPro"/>
</dbReference>
<dbReference type="InterPro" id="IPR017144">
    <property type="entry name" value="Xaa-Arg_dipeptidase"/>
</dbReference>
<evidence type="ECO:0000313" key="4">
    <source>
        <dbReference type="Proteomes" id="UP000286268"/>
    </source>
</evidence>
<dbReference type="GO" id="GO:0046657">
    <property type="term" value="P:folic acid catabolic process"/>
    <property type="evidence" value="ECO:0007669"/>
    <property type="project" value="TreeGrafter"/>
</dbReference>
<dbReference type="GO" id="GO:0071713">
    <property type="term" value="F:para-aminobenzoyl-glutamate hydrolase activity"/>
    <property type="evidence" value="ECO:0007669"/>
    <property type="project" value="TreeGrafter"/>
</dbReference>
<keyword evidence="4" id="KW-1185">Reference proteome</keyword>
<accession>A0A410DPD2</accession>
<dbReference type="GO" id="GO:0005737">
    <property type="term" value="C:cytoplasm"/>
    <property type="evidence" value="ECO:0007669"/>
    <property type="project" value="TreeGrafter"/>
</dbReference>
<protein>
    <recommendedName>
        <fullName evidence="1">Peptidase M20 domain-containing protein 2</fullName>
    </recommendedName>
</protein>
<organism evidence="3 4">
    <name type="scientific">Clostridium manihotivorum</name>
    <dbReference type="NCBI Taxonomy" id="2320868"/>
    <lineage>
        <taxon>Bacteria</taxon>
        <taxon>Bacillati</taxon>
        <taxon>Bacillota</taxon>
        <taxon>Clostridia</taxon>
        <taxon>Eubacteriales</taxon>
        <taxon>Clostridiaceae</taxon>
        <taxon>Clostridium</taxon>
    </lineage>
</organism>
<dbReference type="Proteomes" id="UP000286268">
    <property type="component" value="Chromosome"/>
</dbReference>
<dbReference type="KEGG" id="cmah:C1I91_04210"/>
<comment type="similarity">
    <text evidence="1">Belongs to the peptidase M20A family.</text>
</comment>
<evidence type="ECO:0000259" key="2">
    <source>
        <dbReference type="Pfam" id="PF07687"/>
    </source>
</evidence>
<dbReference type="InterPro" id="IPR011650">
    <property type="entry name" value="Peptidase_M20_dimer"/>
</dbReference>
<keyword evidence="3" id="KW-0378">Hydrolase</keyword>
<feature type="domain" description="Peptidase M20 dimerisation" evidence="2">
    <location>
        <begin position="181"/>
        <end position="269"/>
    </location>
</feature>
<proteinExistence type="inferred from homology"/>
<dbReference type="InterPro" id="IPR036264">
    <property type="entry name" value="Bact_exopeptidase_dim_dom"/>
</dbReference>
<dbReference type="AlphaFoldDB" id="A0A410DPD2"/>
<dbReference type="PANTHER" id="PTHR30575">
    <property type="entry name" value="PEPTIDASE M20"/>
    <property type="match status" value="1"/>
</dbReference>
<dbReference type="NCBIfam" id="TIGR01891">
    <property type="entry name" value="amidohydrolases"/>
    <property type="match status" value="1"/>
</dbReference>
<dbReference type="Gene3D" id="3.30.70.360">
    <property type="match status" value="1"/>
</dbReference>
<dbReference type="RefSeq" id="WP_128211417.1">
    <property type="nucleotide sequence ID" value="NZ_CP025746.1"/>
</dbReference>